<dbReference type="Proteomes" id="UP000297407">
    <property type="component" value="Unassembled WGS sequence"/>
</dbReference>
<dbReference type="GO" id="GO:0009398">
    <property type="term" value="P:FMN biosynthetic process"/>
    <property type="evidence" value="ECO:0007669"/>
    <property type="project" value="UniProtKB-UniRule"/>
</dbReference>
<protein>
    <recommendedName>
        <fullName evidence="15">Riboflavin biosynthesis protein</fullName>
    </recommendedName>
    <domain>
        <recommendedName>
            <fullName evidence="15">Riboflavin kinase</fullName>
            <ecNumber evidence="15">2.7.1.26</ecNumber>
        </recommendedName>
        <alternativeName>
            <fullName evidence="15">Flavokinase</fullName>
        </alternativeName>
    </domain>
    <domain>
        <recommendedName>
            <fullName evidence="15">FMN adenylyltransferase</fullName>
            <ecNumber evidence="15">2.7.7.2</ecNumber>
        </recommendedName>
        <alternativeName>
            <fullName evidence="15">FAD pyrophosphorylase</fullName>
        </alternativeName>
        <alternativeName>
            <fullName evidence="15">FAD synthase</fullName>
        </alternativeName>
    </domain>
</protein>
<evidence type="ECO:0000256" key="4">
    <source>
        <dbReference type="ARBA" id="ARBA00022630"/>
    </source>
</evidence>
<name>A0A4Z0L5R8_9FLAO</name>
<keyword evidence="10 15" id="KW-0274">FAD</keyword>
<dbReference type="Gene3D" id="2.40.30.30">
    <property type="entry name" value="Riboflavin kinase-like"/>
    <property type="match status" value="1"/>
</dbReference>
<evidence type="ECO:0000256" key="1">
    <source>
        <dbReference type="ARBA" id="ARBA00002121"/>
    </source>
</evidence>
<reference evidence="17 18" key="1">
    <citation type="submission" date="2019-04" db="EMBL/GenBank/DDBJ databases">
        <title>Flavobacterium sp. strain DS2-A Genome sequencing and assembly.</title>
        <authorList>
            <person name="Kim I."/>
        </authorList>
    </citation>
    <scope>NUCLEOTIDE SEQUENCE [LARGE SCALE GENOMIC DNA]</scope>
    <source>
        <strain evidence="17 18">DS2-A</strain>
    </source>
</reference>
<evidence type="ECO:0000256" key="5">
    <source>
        <dbReference type="ARBA" id="ARBA00022643"/>
    </source>
</evidence>
<dbReference type="Gene3D" id="3.40.50.620">
    <property type="entry name" value="HUPs"/>
    <property type="match status" value="1"/>
</dbReference>
<evidence type="ECO:0000256" key="15">
    <source>
        <dbReference type="PIRNR" id="PIRNR004491"/>
    </source>
</evidence>
<dbReference type="SUPFAM" id="SSF52374">
    <property type="entry name" value="Nucleotidylyl transferase"/>
    <property type="match status" value="1"/>
</dbReference>
<evidence type="ECO:0000256" key="11">
    <source>
        <dbReference type="ARBA" id="ARBA00022840"/>
    </source>
</evidence>
<keyword evidence="11 15" id="KW-0067">ATP-binding</keyword>
<comment type="function">
    <text evidence="1">Catalyzes the phosphorylation of riboflavin to FMN followed by the adenylation of FMN to FAD.</text>
</comment>
<dbReference type="GO" id="GO:0005524">
    <property type="term" value="F:ATP binding"/>
    <property type="evidence" value="ECO:0007669"/>
    <property type="project" value="UniProtKB-UniRule"/>
</dbReference>
<dbReference type="SUPFAM" id="SSF82114">
    <property type="entry name" value="Riboflavin kinase-like"/>
    <property type="match status" value="1"/>
</dbReference>
<comment type="similarity">
    <text evidence="15">Belongs to the ribF family.</text>
</comment>
<keyword evidence="18" id="KW-1185">Reference proteome</keyword>
<organism evidence="17 18">
    <name type="scientific">Flavobacterium humi</name>
    <dbReference type="NCBI Taxonomy" id="2562683"/>
    <lineage>
        <taxon>Bacteria</taxon>
        <taxon>Pseudomonadati</taxon>
        <taxon>Bacteroidota</taxon>
        <taxon>Flavobacteriia</taxon>
        <taxon>Flavobacteriales</taxon>
        <taxon>Flavobacteriaceae</taxon>
        <taxon>Flavobacterium</taxon>
    </lineage>
</organism>
<dbReference type="InterPro" id="IPR015865">
    <property type="entry name" value="Riboflavin_kinase_bac/euk"/>
</dbReference>
<dbReference type="PANTHER" id="PTHR22749:SF6">
    <property type="entry name" value="RIBOFLAVIN KINASE"/>
    <property type="match status" value="1"/>
</dbReference>
<evidence type="ECO:0000256" key="10">
    <source>
        <dbReference type="ARBA" id="ARBA00022827"/>
    </source>
</evidence>
<dbReference type="EMBL" id="SRLH01000005">
    <property type="protein sequence ID" value="TGD57608.1"/>
    <property type="molecule type" value="Genomic_DNA"/>
</dbReference>
<keyword evidence="7 15" id="KW-0548">Nucleotidyltransferase</keyword>
<evidence type="ECO:0000256" key="14">
    <source>
        <dbReference type="ARBA" id="ARBA00049494"/>
    </source>
</evidence>
<dbReference type="InterPro" id="IPR023468">
    <property type="entry name" value="Riboflavin_kinase"/>
</dbReference>
<keyword evidence="6 15" id="KW-0808">Transferase</keyword>
<keyword evidence="9 15" id="KW-0418">Kinase</keyword>
<dbReference type="InterPro" id="IPR015864">
    <property type="entry name" value="FAD_synthase"/>
</dbReference>
<dbReference type="OrthoDB" id="9803667at2"/>
<gene>
    <name evidence="17" type="ORF">E4635_10485</name>
</gene>
<dbReference type="CDD" id="cd02064">
    <property type="entry name" value="FAD_synthetase_N"/>
    <property type="match status" value="1"/>
</dbReference>
<dbReference type="UniPathway" id="UPA00276">
    <property type="reaction ID" value="UER00406"/>
</dbReference>
<evidence type="ECO:0000256" key="8">
    <source>
        <dbReference type="ARBA" id="ARBA00022741"/>
    </source>
</evidence>
<dbReference type="Pfam" id="PF01687">
    <property type="entry name" value="Flavokinase"/>
    <property type="match status" value="1"/>
</dbReference>
<dbReference type="EC" id="2.7.7.2" evidence="15"/>
<dbReference type="EC" id="2.7.1.26" evidence="15"/>
<accession>A0A4Z0L5R8</accession>
<keyword evidence="4 15" id="KW-0285">Flavoprotein</keyword>
<dbReference type="GO" id="GO:0008531">
    <property type="term" value="F:riboflavin kinase activity"/>
    <property type="evidence" value="ECO:0007669"/>
    <property type="project" value="UniProtKB-UniRule"/>
</dbReference>
<dbReference type="InterPro" id="IPR023465">
    <property type="entry name" value="Riboflavin_kinase_dom_sf"/>
</dbReference>
<dbReference type="PANTHER" id="PTHR22749">
    <property type="entry name" value="RIBOFLAVIN KINASE/FMN ADENYLYLTRANSFERASE"/>
    <property type="match status" value="1"/>
</dbReference>
<evidence type="ECO:0000256" key="12">
    <source>
        <dbReference type="ARBA" id="ARBA00023268"/>
    </source>
</evidence>
<evidence type="ECO:0000313" key="17">
    <source>
        <dbReference type="EMBL" id="TGD57608.1"/>
    </source>
</evidence>
<evidence type="ECO:0000256" key="7">
    <source>
        <dbReference type="ARBA" id="ARBA00022695"/>
    </source>
</evidence>
<dbReference type="NCBIfam" id="NF004160">
    <property type="entry name" value="PRK05627.1-3"/>
    <property type="match status" value="1"/>
</dbReference>
<comment type="catalytic activity">
    <reaction evidence="14 15">
        <text>FMN + ATP + H(+) = FAD + diphosphate</text>
        <dbReference type="Rhea" id="RHEA:17237"/>
        <dbReference type="ChEBI" id="CHEBI:15378"/>
        <dbReference type="ChEBI" id="CHEBI:30616"/>
        <dbReference type="ChEBI" id="CHEBI:33019"/>
        <dbReference type="ChEBI" id="CHEBI:57692"/>
        <dbReference type="ChEBI" id="CHEBI:58210"/>
        <dbReference type="EC" id="2.7.7.2"/>
    </reaction>
</comment>
<evidence type="ECO:0000256" key="13">
    <source>
        <dbReference type="ARBA" id="ARBA00047880"/>
    </source>
</evidence>
<dbReference type="GO" id="GO:0003919">
    <property type="term" value="F:FMN adenylyltransferase activity"/>
    <property type="evidence" value="ECO:0007669"/>
    <property type="project" value="UniProtKB-UniRule"/>
</dbReference>
<dbReference type="Pfam" id="PF06574">
    <property type="entry name" value="FAD_syn"/>
    <property type="match status" value="1"/>
</dbReference>
<dbReference type="GO" id="GO:0006747">
    <property type="term" value="P:FAD biosynthetic process"/>
    <property type="evidence" value="ECO:0007669"/>
    <property type="project" value="UniProtKB-UniRule"/>
</dbReference>
<comment type="pathway">
    <text evidence="2 15">Cofactor biosynthesis; FAD biosynthesis; FAD from FMN: step 1/1.</text>
</comment>
<evidence type="ECO:0000256" key="3">
    <source>
        <dbReference type="ARBA" id="ARBA00005201"/>
    </source>
</evidence>
<comment type="pathway">
    <text evidence="3 15">Cofactor biosynthesis; FMN biosynthesis; FMN from riboflavin (ATP route): step 1/1.</text>
</comment>
<dbReference type="AlphaFoldDB" id="A0A4Z0L5R8"/>
<dbReference type="SMART" id="SM00904">
    <property type="entry name" value="Flavokinase"/>
    <property type="match status" value="1"/>
</dbReference>
<dbReference type="RefSeq" id="WP_135526647.1">
    <property type="nucleotide sequence ID" value="NZ_SRLH01000005.1"/>
</dbReference>
<evidence type="ECO:0000256" key="9">
    <source>
        <dbReference type="ARBA" id="ARBA00022777"/>
    </source>
</evidence>
<dbReference type="NCBIfam" id="NF004162">
    <property type="entry name" value="PRK05627.1-5"/>
    <property type="match status" value="1"/>
</dbReference>
<evidence type="ECO:0000313" key="18">
    <source>
        <dbReference type="Proteomes" id="UP000297407"/>
    </source>
</evidence>
<keyword evidence="8 15" id="KW-0547">Nucleotide-binding</keyword>
<dbReference type="PIRSF" id="PIRSF004491">
    <property type="entry name" value="FAD_Synth"/>
    <property type="match status" value="1"/>
</dbReference>
<evidence type="ECO:0000259" key="16">
    <source>
        <dbReference type="SMART" id="SM00904"/>
    </source>
</evidence>
<dbReference type="FunFam" id="3.40.50.620:FF:000021">
    <property type="entry name" value="Riboflavin biosynthesis protein"/>
    <property type="match status" value="1"/>
</dbReference>
<sequence length="312" mass="35086">MKVFHSISEFNCAKRTVVTLGTFDGVHLGHQKIINRILNNTANGSLESVVLTFSQHPRSVLQAESNIKLLNTNEEKIQLLEKKGIDNLIIHPFDSAFSGLTGEEFVKSVLVDKLNIKKIIIGYDHRFGKNRASDIHDLIQFGQKYHFDVEQISAKEIDEISISSTKIRNAVQEGNIALANQYLGYPYSFSGKVVKGRQLGRTINFPTANIAIENPLKIIPANGVYVVEGTWGNQTRQGMMNIGNKPTVDGKSLSVEIHFFDVDQDLYDLEIAVSVHQFIRNEVKFNSLDDLKIQLQKDRETALLYFSSKGQH</sequence>
<proteinExistence type="inferred from homology"/>
<comment type="catalytic activity">
    <reaction evidence="13 15">
        <text>riboflavin + ATP = FMN + ADP + H(+)</text>
        <dbReference type="Rhea" id="RHEA:14357"/>
        <dbReference type="ChEBI" id="CHEBI:15378"/>
        <dbReference type="ChEBI" id="CHEBI:30616"/>
        <dbReference type="ChEBI" id="CHEBI:57986"/>
        <dbReference type="ChEBI" id="CHEBI:58210"/>
        <dbReference type="ChEBI" id="CHEBI:456216"/>
        <dbReference type="EC" id="2.7.1.26"/>
    </reaction>
</comment>
<dbReference type="NCBIfam" id="TIGR00083">
    <property type="entry name" value="ribF"/>
    <property type="match status" value="1"/>
</dbReference>
<keyword evidence="12" id="KW-0511">Multifunctional enzyme</keyword>
<keyword evidence="5 15" id="KW-0288">FMN</keyword>
<feature type="domain" description="Riboflavin kinase" evidence="16">
    <location>
        <begin position="182"/>
        <end position="307"/>
    </location>
</feature>
<evidence type="ECO:0000256" key="6">
    <source>
        <dbReference type="ARBA" id="ARBA00022679"/>
    </source>
</evidence>
<dbReference type="InterPro" id="IPR002606">
    <property type="entry name" value="Riboflavin_kinase_bac"/>
</dbReference>
<dbReference type="InterPro" id="IPR014729">
    <property type="entry name" value="Rossmann-like_a/b/a_fold"/>
</dbReference>
<dbReference type="UniPathway" id="UPA00277">
    <property type="reaction ID" value="UER00407"/>
</dbReference>
<comment type="caution">
    <text evidence="17">The sequence shown here is derived from an EMBL/GenBank/DDBJ whole genome shotgun (WGS) entry which is preliminary data.</text>
</comment>
<evidence type="ECO:0000256" key="2">
    <source>
        <dbReference type="ARBA" id="ARBA00004726"/>
    </source>
</evidence>
<dbReference type="GO" id="GO:0009231">
    <property type="term" value="P:riboflavin biosynthetic process"/>
    <property type="evidence" value="ECO:0007669"/>
    <property type="project" value="InterPro"/>
</dbReference>